<keyword evidence="6" id="KW-1185">Reference proteome</keyword>
<dbReference type="Gene3D" id="1.20.120.530">
    <property type="entry name" value="GntR ligand-binding domain-like"/>
    <property type="match status" value="1"/>
</dbReference>
<organism evidence="5 6">
    <name type="scientific">Nocardia donostiensis</name>
    <dbReference type="NCBI Taxonomy" id="1538463"/>
    <lineage>
        <taxon>Bacteria</taxon>
        <taxon>Bacillati</taxon>
        <taxon>Actinomycetota</taxon>
        <taxon>Actinomycetes</taxon>
        <taxon>Mycobacteriales</taxon>
        <taxon>Nocardiaceae</taxon>
        <taxon>Nocardia</taxon>
    </lineage>
</organism>
<evidence type="ECO:0000256" key="1">
    <source>
        <dbReference type="ARBA" id="ARBA00023015"/>
    </source>
</evidence>
<dbReference type="InterPro" id="IPR008920">
    <property type="entry name" value="TF_FadR/GntR_C"/>
</dbReference>
<dbReference type="PANTHER" id="PTHR43537">
    <property type="entry name" value="TRANSCRIPTIONAL REGULATOR, GNTR FAMILY"/>
    <property type="match status" value="1"/>
</dbReference>
<dbReference type="PANTHER" id="PTHR43537:SF47">
    <property type="entry name" value="REGULATORY PROTEIN GNTR HTH"/>
    <property type="match status" value="1"/>
</dbReference>
<protein>
    <submittedName>
        <fullName evidence="5">GntR family transcriptional regulator</fullName>
    </submittedName>
</protein>
<gene>
    <name evidence="5" type="ORF">B0T46_13890</name>
</gene>
<keyword evidence="1" id="KW-0805">Transcription regulation</keyword>
<dbReference type="GO" id="GO:0003677">
    <property type="term" value="F:DNA binding"/>
    <property type="evidence" value="ECO:0007669"/>
    <property type="project" value="UniProtKB-KW"/>
</dbReference>
<dbReference type="AlphaFoldDB" id="A0A1W0AUJ8"/>
<sequence>MQPVRRTSLIAQVTEQLRAEIRSGRWPIGSRIPTEPELTELTGTGRNTLREAVQALVHAGMLERRQGSGTYVIATSEVGGTLAKYFADAQERDVLELRQALDTTAATLAARRRDDTDIQNLLRLLDIRNTAWSEDHPDAIAADVELHRAIVIASHNAVYLEFYDSLLPVIEAGIRSRTSKNDDAYDAEHAELVQAVIDGDPERAAAAARCLLGALIAEYPHVG</sequence>
<dbReference type="PRINTS" id="PR00035">
    <property type="entry name" value="HTHGNTR"/>
</dbReference>
<proteinExistence type="predicted"/>
<dbReference type="CDD" id="cd07377">
    <property type="entry name" value="WHTH_GntR"/>
    <property type="match status" value="1"/>
</dbReference>
<name>A0A1W0AUJ8_9NOCA</name>
<dbReference type="RefSeq" id="WP_077117158.1">
    <property type="nucleotide sequence ID" value="NZ_LOKT01000011.1"/>
</dbReference>
<dbReference type="SUPFAM" id="SSF48008">
    <property type="entry name" value="GntR ligand-binding domain-like"/>
    <property type="match status" value="1"/>
</dbReference>
<keyword evidence="3" id="KW-0804">Transcription</keyword>
<accession>A0A1W0AUJ8</accession>
<dbReference type="SMART" id="SM00895">
    <property type="entry name" value="FCD"/>
    <property type="match status" value="1"/>
</dbReference>
<evidence type="ECO:0000313" key="5">
    <source>
        <dbReference type="EMBL" id="ONM48099.1"/>
    </source>
</evidence>
<comment type="caution">
    <text evidence="5">The sequence shown here is derived from an EMBL/GenBank/DDBJ whole genome shotgun (WGS) entry which is preliminary data.</text>
</comment>
<dbReference type="InterPro" id="IPR000524">
    <property type="entry name" value="Tscrpt_reg_HTH_GntR"/>
</dbReference>
<dbReference type="PROSITE" id="PS50949">
    <property type="entry name" value="HTH_GNTR"/>
    <property type="match status" value="1"/>
</dbReference>
<evidence type="ECO:0000256" key="3">
    <source>
        <dbReference type="ARBA" id="ARBA00023163"/>
    </source>
</evidence>
<feature type="domain" description="HTH gntR-type" evidence="4">
    <location>
        <begin position="7"/>
        <end position="75"/>
    </location>
</feature>
<dbReference type="Pfam" id="PF00392">
    <property type="entry name" value="GntR"/>
    <property type="match status" value="1"/>
</dbReference>
<dbReference type="Proteomes" id="UP000188836">
    <property type="component" value="Unassembled WGS sequence"/>
</dbReference>
<dbReference type="Pfam" id="PF07729">
    <property type="entry name" value="FCD"/>
    <property type="match status" value="1"/>
</dbReference>
<dbReference type="GO" id="GO:0003700">
    <property type="term" value="F:DNA-binding transcription factor activity"/>
    <property type="evidence" value="ECO:0007669"/>
    <property type="project" value="InterPro"/>
</dbReference>
<evidence type="ECO:0000259" key="4">
    <source>
        <dbReference type="PROSITE" id="PS50949"/>
    </source>
</evidence>
<dbReference type="InterPro" id="IPR036390">
    <property type="entry name" value="WH_DNA-bd_sf"/>
</dbReference>
<dbReference type="InterPro" id="IPR011711">
    <property type="entry name" value="GntR_C"/>
</dbReference>
<dbReference type="STRING" id="1538463.B0T36_17500"/>
<dbReference type="EMBL" id="MUMY01000011">
    <property type="protein sequence ID" value="ONM48099.1"/>
    <property type="molecule type" value="Genomic_DNA"/>
</dbReference>
<evidence type="ECO:0000313" key="6">
    <source>
        <dbReference type="Proteomes" id="UP000188836"/>
    </source>
</evidence>
<dbReference type="Gene3D" id="1.10.10.10">
    <property type="entry name" value="Winged helix-like DNA-binding domain superfamily/Winged helix DNA-binding domain"/>
    <property type="match status" value="1"/>
</dbReference>
<keyword evidence="2" id="KW-0238">DNA-binding</keyword>
<dbReference type="OrthoDB" id="5450856at2"/>
<reference evidence="5 6" key="1">
    <citation type="journal article" date="2016" name="Antonie Van Leeuwenhoek">
        <title>Nocardia donostiensis sp. nov., isolated from human respiratory specimens.</title>
        <authorList>
            <person name="Ercibengoa M."/>
            <person name="Bell M."/>
            <person name="Marimon J.M."/>
            <person name="Humrighouse B."/>
            <person name="Klenk H.P."/>
            <person name="Potter G."/>
            <person name="Perez-Trallero E."/>
        </authorList>
    </citation>
    <scope>NUCLEOTIDE SEQUENCE [LARGE SCALE GENOMIC DNA]</scope>
    <source>
        <strain evidence="5 6">X1655</strain>
    </source>
</reference>
<dbReference type="SUPFAM" id="SSF46785">
    <property type="entry name" value="Winged helix' DNA-binding domain"/>
    <property type="match status" value="1"/>
</dbReference>
<dbReference type="InterPro" id="IPR036388">
    <property type="entry name" value="WH-like_DNA-bd_sf"/>
</dbReference>
<evidence type="ECO:0000256" key="2">
    <source>
        <dbReference type="ARBA" id="ARBA00023125"/>
    </source>
</evidence>
<dbReference type="SMART" id="SM00345">
    <property type="entry name" value="HTH_GNTR"/>
    <property type="match status" value="1"/>
</dbReference>